<dbReference type="OrthoDB" id="9796262at2"/>
<organism evidence="1 2">
    <name type="scientific">Clostridium tarantellae</name>
    <dbReference type="NCBI Taxonomy" id="39493"/>
    <lineage>
        <taxon>Bacteria</taxon>
        <taxon>Bacillati</taxon>
        <taxon>Bacillota</taxon>
        <taxon>Clostridia</taxon>
        <taxon>Eubacteriales</taxon>
        <taxon>Clostridiaceae</taxon>
        <taxon>Clostridium</taxon>
    </lineage>
</organism>
<dbReference type="PANTHER" id="PTHR39162">
    <property type="entry name" value="GLL3345 PROTEIN"/>
    <property type="match status" value="1"/>
</dbReference>
<dbReference type="PANTHER" id="PTHR39162:SF1">
    <property type="entry name" value="SPORULATION PROTEIN YTFJ"/>
    <property type="match status" value="1"/>
</dbReference>
<dbReference type="NCBIfam" id="TIGR02874">
    <property type="entry name" value="spore_ytfJ"/>
    <property type="match status" value="1"/>
</dbReference>
<gene>
    <name evidence="1" type="primary">ytfJ</name>
    <name evidence="1" type="ORF">GBZ86_15875</name>
</gene>
<dbReference type="PIRSF" id="PIRSF021377">
    <property type="entry name" value="YtfJ"/>
    <property type="match status" value="1"/>
</dbReference>
<evidence type="ECO:0000313" key="1">
    <source>
        <dbReference type="EMBL" id="MPQ45194.1"/>
    </source>
</evidence>
<name>A0A6I1MQ60_9CLOT</name>
<sequence>MENNHPIEQLMSTTMENLIDMIDVNTVIGDPVETKDGTYIIPISKVSFGFASGGSEFPNNKPVEKSDSRFAFGGGSGAGVSVKPVAFLIVKEDTVKILPIDSNNPYDRLVDSIPNVLDSLKDLFKNNNTSNVDNNVTSE</sequence>
<evidence type="ECO:0000313" key="2">
    <source>
        <dbReference type="Proteomes" id="UP000430345"/>
    </source>
</evidence>
<keyword evidence="2" id="KW-1185">Reference proteome</keyword>
<accession>A0A6I1MQ60</accession>
<dbReference type="AlphaFoldDB" id="A0A6I1MQ60"/>
<dbReference type="InterPro" id="IPR014229">
    <property type="entry name" value="Spore_YtfJ"/>
</dbReference>
<protein>
    <submittedName>
        <fullName evidence="1">Sporulation protein YtfJ</fullName>
    </submittedName>
</protein>
<proteinExistence type="predicted"/>
<dbReference type="Pfam" id="PF09579">
    <property type="entry name" value="Spore_YtfJ"/>
    <property type="match status" value="1"/>
</dbReference>
<reference evidence="1 2" key="1">
    <citation type="submission" date="2019-10" db="EMBL/GenBank/DDBJ databases">
        <title>The Genome Sequence of Clostridium tarantellae Isolated from Fish Brain.</title>
        <authorList>
            <person name="Bano L."/>
            <person name="Kiel M."/>
            <person name="Sales G."/>
            <person name="Doxey A.C."/>
            <person name="Mansfield M.J."/>
            <person name="Schiavone M."/>
            <person name="Rossetto O."/>
            <person name="Pirazzini M."/>
            <person name="Dobrindt U."/>
            <person name="Montecucco C."/>
        </authorList>
    </citation>
    <scope>NUCLEOTIDE SEQUENCE [LARGE SCALE GENOMIC DNA]</scope>
    <source>
        <strain evidence="1 2">DSM 3997</strain>
    </source>
</reference>
<dbReference type="Proteomes" id="UP000430345">
    <property type="component" value="Unassembled WGS sequence"/>
</dbReference>
<dbReference type="RefSeq" id="WP_152892268.1">
    <property type="nucleotide sequence ID" value="NZ_WHJC01000493.1"/>
</dbReference>
<comment type="caution">
    <text evidence="1">The sequence shown here is derived from an EMBL/GenBank/DDBJ whole genome shotgun (WGS) entry which is preliminary data.</text>
</comment>
<dbReference type="EMBL" id="WHJC01000493">
    <property type="protein sequence ID" value="MPQ45194.1"/>
    <property type="molecule type" value="Genomic_DNA"/>
</dbReference>